<comment type="caution">
    <text evidence="2">The sequence shown here is derived from an EMBL/GenBank/DDBJ whole genome shotgun (WGS) entry which is preliminary data.</text>
</comment>
<name>A0A9W8YMK1_9PEZI</name>
<evidence type="ECO:0000313" key="2">
    <source>
        <dbReference type="EMBL" id="KAJ4386420.1"/>
    </source>
</evidence>
<gene>
    <name evidence="2" type="ORF">N0V93_009315</name>
</gene>
<keyword evidence="3" id="KW-1185">Reference proteome</keyword>
<dbReference type="PANTHER" id="PTHR23024">
    <property type="entry name" value="ARYLACETAMIDE DEACETYLASE"/>
    <property type="match status" value="1"/>
</dbReference>
<feature type="domain" description="Alpha/beta hydrolase fold-3" evidence="1">
    <location>
        <begin position="102"/>
        <end position="312"/>
    </location>
</feature>
<dbReference type="EMBL" id="JAPEVB010000006">
    <property type="protein sequence ID" value="KAJ4386420.1"/>
    <property type="molecule type" value="Genomic_DNA"/>
</dbReference>
<dbReference type="GO" id="GO:0016787">
    <property type="term" value="F:hydrolase activity"/>
    <property type="evidence" value="ECO:0007669"/>
    <property type="project" value="InterPro"/>
</dbReference>
<dbReference type="InterPro" id="IPR013094">
    <property type="entry name" value="AB_hydrolase_3"/>
</dbReference>
<dbReference type="SUPFAM" id="SSF53474">
    <property type="entry name" value="alpha/beta-Hydrolases"/>
    <property type="match status" value="1"/>
</dbReference>
<sequence>MDNEPPVLHHPPPLDPAWLEHESAANLLGPRPAIAPVARQPLYAADCRTRNAAMLATGARDHHLVVGVTTKSISLPSSKDEYAIPTLRYDRDGSPGEPEWVIVYFHGGGLLVGEADSEDLSCRRLIKDSSAFLPSCRVYSVGYRLKPQHPAQTCVDDSIDAFTALAQLHTSAKMIVVGSSSGGELAAFVTQHALHAGIPIHGVLLRCPVTSDAFRGLDYVPARFRDMHTSAWNQAFQTSLFSRLDMDGPRDGLRRMPLEAEIEELEGMPRTWIQICTNDALYSDGACYVKLLKDAGVEVGVNVVVGWPHTFWLKAPHLDRALEAEEAMMQGLRWVAAVEG</sequence>
<dbReference type="PANTHER" id="PTHR23024:SF24">
    <property type="entry name" value="ALPHA_BETA HYDROLASE FOLD-3 DOMAIN-CONTAINING PROTEIN"/>
    <property type="match status" value="1"/>
</dbReference>
<dbReference type="InterPro" id="IPR050466">
    <property type="entry name" value="Carboxylest/Gibb_receptor"/>
</dbReference>
<dbReference type="AlphaFoldDB" id="A0A9W8YMK1"/>
<reference evidence="2" key="1">
    <citation type="submission" date="2022-10" db="EMBL/GenBank/DDBJ databases">
        <title>Tapping the CABI collections for fungal endophytes: first genome assemblies for Collariella, Neodidymelliopsis, Ascochyta clinopodiicola, Didymella pomorum, Didymosphaeria variabile, Neocosmospora piperis and Neocucurbitaria cava.</title>
        <authorList>
            <person name="Hill R."/>
        </authorList>
    </citation>
    <scope>NUCLEOTIDE SEQUENCE</scope>
    <source>
        <strain evidence="2">IMI 355082</strain>
    </source>
</reference>
<protein>
    <recommendedName>
        <fullName evidence="1">Alpha/beta hydrolase fold-3 domain-containing protein</fullName>
    </recommendedName>
</protein>
<evidence type="ECO:0000259" key="1">
    <source>
        <dbReference type="Pfam" id="PF07859"/>
    </source>
</evidence>
<proteinExistence type="predicted"/>
<dbReference type="Gene3D" id="3.40.50.1820">
    <property type="entry name" value="alpha/beta hydrolase"/>
    <property type="match status" value="1"/>
</dbReference>
<accession>A0A9W8YMK1</accession>
<dbReference type="InterPro" id="IPR029058">
    <property type="entry name" value="AB_hydrolase_fold"/>
</dbReference>
<dbReference type="OrthoDB" id="408631at2759"/>
<dbReference type="Pfam" id="PF07859">
    <property type="entry name" value="Abhydrolase_3"/>
    <property type="match status" value="1"/>
</dbReference>
<dbReference type="Proteomes" id="UP001140453">
    <property type="component" value="Unassembled WGS sequence"/>
</dbReference>
<evidence type="ECO:0000313" key="3">
    <source>
        <dbReference type="Proteomes" id="UP001140453"/>
    </source>
</evidence>
<organism evidence="2 3">
    <name type="scientific">Gnomoniopsis smithogilvyi</name>
    <dbReference type="NCBI Taxonomy" id="1191159"/>
    <lineage>
        <taxon>Eukaryota</taxon>
        <taxon>Fungi</taxon>
        <taxon>Dikarya</taxon>
        <taxon>Ascomycota</taxon>
        <taxon>Pezizomycotina</taxon>
        <taxon>Sordariomycetes</taxon>
        <taxon>Sordariomycetidae</taxon>
        <taxon>Diaporthales</taxon>
        <taxon>Gnomoniaceae</taxon>
        <taxon>Gnomoniopsis</taxon>
    </lineage>
</organism>